<evidence type="ECO:0000256" key="4">
    <source>
        <dbReference type="ARBA" id="ARBA00022490"/>
    </source>
</evidence>
<keyword evidence="5 10" id="KW-0808">Transferase</keyword>
<dbReference type="InterPro" id="IPR022637">
    <property type="entry name" value="DNA_polIII_beta_cen"/>
</dbReference>
<evidence type="ECO:0000256" key="1">
    <source>
        <dbReference type="ARBA" id="ARBA00004496"/>
    </source>
</evidence>
<dbReference type="OrthoDB" id="8421503at2"/>
<keyword evidence="7 10" id="KW-0235">DNA replication</keyword>
<evidence type="ECO:0000259" key="13">
    <source>
        <dbReference type="Pfam" id="PF02768"/>
    </source>
</evidence>
<protein>
    <recommendedName>
        <fullName evidence="3 10">Beta sliding clamp</fullName>
    </recommendedName>
</protein>
<dbReference type="GO" id="GO:0006271">
    <property type="term" value="P:DNA strand elongation involved in DNA replication"/>
    <property type="evidence" value="ECO:0007669"/>
    <property type="project" value="TreeGrafter"/>
</dbReference>
<evidence type="ECO:0000256" key="3">
    <source>
        <dbReference type="ARBA" id="ARBA00021035"/>
    </source>
</evidence>
<dbReference type="EMBL" id="NFJD01000001">
    <property type="protein sequence ID" value="OUO57650.1"/>
    <property type="molecule type" value="Genomic_DNA"/>
</dbReference>
<keyword evidence="9" id="KW-0238">DNA-binding</keyword>
<dbReference type="NCBIfam" id="TIGR00663">
    <property type="entry name" value="dnan"/>
    <property type="match status" value="1"/>
</dbReference>
<feature type="domain" description="DNA polymerase III beta sliding clamp central" evidence="12">
    <location>
        <begin position="133"/>
        <end position="247"/>
    </location>
</feature>
<evidence type="ECO:0000313" key="14">
    <source>
        <dbReference type="EMBL" id="OUO57650.1"/>
    </source>
</evidence>
<evidence type="ECO:0000259" key="12">
    <source>
        <dbReference type="Pfam" id="PF02767"/>
    </source>
</evidence>
<keyword evidence="4 10" id="KW-0963">Cytoplasm</keyword>
<comment type="similarity">
    <text evidence="2 10">Belongs to the beta sliding clamp family.</text>
</comment>
<dbReference type="GO" id="GO:0005737">
    <property type="term" value="C:cytoplasm"/>
    <property type="evidence" value="ECO:0007669"/>
    <property type="project" value="UniProtKB-SubCell"/>
</dbReference>
<evidence type="ECO:0000256" key="7">
    <source>
        <dbReference type="ARBA" id="ARBA00022705"/>
    </source>
</evidence>
<organism evidence="14 15">
    <name type="scientific">Candidatus Avelusimicrobium gallicola</name>
    <dbReference type="NCBI Taxonomy" id="2562704"/>
    <lineage>
        <taxon>Bacteria</taxon>
        <taxon>Pseudomonadati</taxon>
        <taxon>Elusimicrobiota</taxon>
        <taxon>Elusimicrobia</taxon>
        <taxon>Elusimicrobiales</taxon>
        <taxon>Elusimicrobiaceae</taxon>
        <taxon>Candidatus Avelusimicrobium</taxon>
    </lineage>
</organism>
<dbReference type="Pfam" id="PF00712">
    <property type="entry name" value="DNA_pol3_beta"/>
    <property type="match status" value="1"/>
</dbReference>
<dbReference type="AlphaFoldDB" id="A0A1Y4DMV2"/>
<dbReference type="GO" id="GO:0003677">
    <property type="term" value="F:DNA binding"/>
    <property type="evidence" value="ECO:0007669"/>
    <property type="project" value="UniProtKB-UniRule"/>
</dbReference>
<dbReference type="Gene3D" id="3.10.150.10">
    <property type="entry name" value="DNA Polymerase III, subunit A, domain 2"/>
    <property type="match status" value="1"/>
</dbReference>
<dbReference type="GO" id="GO:0003887">
    <property type="term" value="F:DNA-directed DNA polymerase activity"/>
    <property type="evidence" value="ECO:0007669"/>
    <property type="project" value="UniProtKB-UniRule"/>
</dbReference>
<name>A0A1Y4DMV2_9BACT</name>
<accession>A0A1Y4DMV2</accession>
<dbReference type="PIRSF" id="PIRSF000804">
    <property type="entry name" value="DNA_pol_III_b"/>
    <property type="match status" value="1"/>
</dbReference>
<dbReference type="GO" id="GO:0008408">
    <property type="term" value="F:3'-5' exonuclease activity"/>
    <property type="evidence" value="ECO:0007669"/>
    <property type="project" value="InterPro"/>
</dbReference>
<sequence>MKINITKDTLLEGIQIVSAGVSSRTTLPILHNFLMEAQGGKLKLVRTDMEMATIHYVNAEVEEEGSITVPIKEFSDIIKNLPDDKEINLYSDENNKFHIKSGKSKFWVIGTPKSEYPAIPEVERANSVSLDPLLLQQMIEKTAFSASTQETRYILNGLLWNNTAEKFEIVATDGGRLAVASHEALPGSQEFKIIIPTKVLTELCRYITIAKPGKDSKIEVNVASNQVSFMMNETTFISRLIEGNFPNYKQVIPTKKNIGFEVFDKELLASTRRAALCAGEFGSVVKYKLENNTLTVSSNSQNMDFTDELPIEYTQEAFDAAFNPQYIIDVLKNISSEKVSFSFINASQPVLIEPVGDATFKYVIMPVRA</sequence>
<proteinExistence type="inferred from homology"/>
<feature type="domain" description="DNA polymerase III beta sliding clamp N-terminal" evidence="11">
    <location>
        <begin position="1"/>
        <end position="120"/>
    </location>
</feature>
<keyword evidence="6 10" id="KW-0548">Nucleotidyltransferase</keyword>
<evidence type="ECO:0000256" key="9">
    <source>
        <dbReference type="ARBA" id="ARBA00023125"/>
    </source>
</evidence>
<dbReference type="InterPro" id="IPR022634">
    <property type="entry name" value="DNA_polIII_beta_N"/>
</dbReference>
<keyword evidence="15" id="KW-1185">Reference proteome</keyword>
<feature type="domain" description="DNA polymerase III beta sliding clamp C-terminal" evidence="13">
    <location>
        <begin position="249"/>
        <end position="368"/>
    </location>
</feature>
<evidence type="ECO:0000256" key="8">
    <source>
        <dbReference type="ARBA" id="ARBA00022932"/>
    </source>
</evidence>
<evidence type="ECO:0000256" key="2">
    <source>
        <dbReference type="ARBA" id="ARBA00010752"/>
    </source>
</evidence>
<dbReference type="PANTHER" id="PTHR30478:SF0">
    <property type="entry name" value="BETA SLIDING CLAMP"/>
    <property type="match status" value="1"/>
</dbReference>
<dbReference type="SMART" id="SM00480">
    <property type="entry name" value="POL3Bc"/>
    <property type="match status" value="1"/>
</dbReference>
<dbReference type="RefSeq" id="WP_087287382.1">
    <property type="nucleotide sequence ID" value="NZ_NFJD01000001.1"/>
</dbReference>
<dbReference type="PANTHER" id="PTHR30478">
    <property type="entry name" value="DNA POLYMERASE III SUBUNIT BETA"/>
    <property type="match status" value="1"/>
</dbReference>
<dbReference type="SUPFAM" id="SSF55979">
    <property type="entry name" value="DNA clamp"/>
    <property type="match status" value="3"/>
</dbReference>
<comment type="caution">
    <text evidence="14">The sequence shown here is derived from an EMBL/GenBank/DDBJ whole genome shotgun (WGS) entry which is preliminary data.</text>
</comment>
<comment type="subunit">
    <text evidence="10">Forms a ring-shaped head-to-tail homodimer around DNA.</text>
</comment>
<evidence type="ECO:0000256" key="5">
    <source>
        <dbReference type="ARBA" id="ARBA00022679"/>
    </source>
</evidence>
<dbReference type="InterPro" id="IPR046938">
    <property type="entry name" value="DNA_clamp_sf"/>
</dbReference>
<dbReference type="InterPro" id="IPR001001">
    <property type="entry name" value="DNA_polIII_beta"/>
</dbReference>
<dbReference type="InterPro" id="IPR022635">
    <property type="entry name" value="DNA_polIII_beta_C"/>
</dbReference>
<dbReference type="Pfam" id="PF02768">
    <property type="entry name" value="DNA_pol3_beta_3"/>
    <property type="match status" value="1"/>
</dbReference>
<reference evidence="15" key="1">
    <citation type="submission" date="2017-04" db="EMBL/GenBank/DDBJ databases">
        <title>Function of individual gut microbiota members based on whole genome sequencing of pure cultures obtained from chicken caecum.</title>
        <authorList>
            <person name="Medvecky M."/>
            <person name="Cejkova D."/>
            <person name="Polansky O."/>
            <person name="Karasova D."/>
            <person name="Kubasova T."/>
            <person name="Cizek A."/>
            <person name="Rychlik I."/>
        </authorList>
    </citation>
    <scope>NUCLEOTIDE SEQUENCE [LARGE SCALE GENOMIC DNA]</scope>
    <source>
        <strain evidence="15">An273</strain>
    </source>
</reference>
<evidence type="ECO:0000256" key="6">
    <source>
        <dbReference type="ARBA" id="ARBA00022695"/>
    </source>
</evidence>
<dbReference type="Proteomes" id="UP000196368">
    <property type="component" value="Unassembled WGS sequence"/>
</dbReference>
<evidence type="ECO:0000259" key="11">
    <source>
        <dbReference type="Pfam" id="PF00712"/>
    </source>
</evidence>
<dbReference type="Gene3D" id="3.70.10.10">
    <property type="match status" value="1"/>
</dbReference>
<keyword evidence="8 10" id="KW-0239">DNA-directed DNA polymerase</keyword>
<dbReference type="GO" id="GO:0009360">
    <property type="term" value="C:DNA polymerase III complex"/>
    <property type="evidence" value="ECO:0007669"/>
    <property type="project" value="InterPro"/>
</dbReference>
<dbReference type="CDD" id="cd00140">
    <property type="entry name" value="beta_clamp"/>
    <property type="match status" value="1"/>
</dbReference>
<evidence type="ECO:0000313" key="15">
    <source>
        <dbReference type="Proteomes" id="UP000196368"/>
    </source>
</evidence>
<comment type="function">
    <text evidence="10">Confers DNA tethering and processivity to DNA polymerases and other proteins. Acts as a clamp, forming a ring around DNA (a reaction catalyzed by the clamp-loading complex) which diffuses in an ATP-independent manner freely and bidirectionally along dsDNA. Initially characterized for its ability to contact the catalytic subunit of DNA polymerase III (Pol III), a complex, multichain enzyme responsible for most of the replicative synthesis in bacteria; Pol III exhibits 3'-5' exonuclease proofreading activity. The beta chain is required for initiation of replication as well as for processivity of DNA replication.</text>
</comment>
<comment type="subcellular location">
    <subcellularLocation>
        <location evidence="1 10">Cytoplasm</location>
    </subcellularLocation>
</comment>
<evidence type="ECO:0000256" key="10">
    <source>
        <dbReference type="PIRNR" id="PIRNR000804"/>
    </source>
</evidence>
<dbReference type="Pfam" id="PF02767">
    <property type="entry name" value="DNA_pol3_beta_2"/>
    <property type="match status" value="1"/>
</dbReference>
<gene>
    <name evidence="14" type="ORF">B5F75_02430</name>
</gene>